<dbReference type="InterPro" id="IPR001478">
    <property type="entry name" value="PDZ"/>
</dbReference>
<keyword evidence="4" id="KW-1185">Reference proteome</keyword>
<dbReference type="InterPro" id="IPR036034">
    <property type="entry name" value="PDZ_sf"/>
</dbReference>
<dbReference type="GO" id="GO:0005634">
    <property type="term" value="C:nucleus"/>
    <property type="evidence" value="ECO:0007669"/>
    <property type="project" value="TreeGrafter"/>
</dbReference>
<dbReference type="Pfam" id="PF18265">
    <property type="entry name" value="Nas2_N"/>
    <property type="match status" value="1"/>
</dbReference>
<dbReference type="PANTHER" id="PTHR12651:SF1">
    <property type="entry name" value="26S PROTEASOME NON-ATPASE REGULATORY SUBUNIT 9"/>
    <property type="match status" value="1"/>
</dbReference>
<evidence type="ECO:0000313" key="3">
    <source>
        <dbReference type="EMBL" id="GMM55770.1"/>
    </source>
</evidence>
<dbReference type="SUPFAM" id="SSF50156">
    <property type="entry name" value="PDZ domain-like"/>
    <property type="match status" value="1"/>
</dbReference>
<proteinExistence type="predicted"/>
<reference evidence="3 4" key="1">
    <citation type="journal article" date="2023" name="Elife">
        <title>Identification of key yeast species and microbe-microbe interactions impacting larval growth of Drosophila in the wild.</title>
        <authorList>
            <person name="Mure A."/>
            <person name="Sugiura Y."/>
            <person name="Maeda R."/>
            <person name="Honda K."/>
            <person name="Sakurai N."/>
            <person name="Takahashi Y."/>
            <person name="Watada M."/>
            <person name="Katoh T."/>
            <person name="Gotoh A."/>
            <person name="Gotoh Y."/>
            <person name="Taniguchi I."/>
            <person name="Nakamura K."/>
            <person name="Hayashi T."/>
            <person name="Katayama T."/>
            <person name="Uemura T."/>
            <person name="Hattori Y."/>
        </authorList>
    </citation>
    <scope>NUCLEOTIDE SEQUENCE [LARGE SCALE GENOMIC DNA]</scope>
    <source>
        <strain evidence="3 4">KH-74</strain>
    </source>
</reference>
<dbReference type="EMBL" id="BTGD01000006">
    <property type="protein sequence ID" value="GMM55770.1"/>
    <property type="molecule type" value="Genomic_DNA"/>
</dbReference>
<evidence type="ECO:0000313" key="4">
    <source>
        <dbReference type="Proteomes" id="UP001377567"/>
    </source>
</evidence>
<sequence length="215" mass="21750">MSLGSPHTSTPAHISARLARLATLSLPEAASLRADIDAALAGCVAHLAQLGVQPGEPLVTPDGFPRADIDVHEAALTRANAARLRNDGSAVQRRLAELLEKSPLARGASTGSGSVTGSASAGTTGLAYVAMIAPGGPAATAGLRDGDLLLTLSGYTATGQPPLKQLQLLVLGAEDGELRATVRRASGETVDVTLRPRRGWGGAGLLGCRLDAVAQ</sequence>
<dbReference type="AlphaFoldDB" id="A0AAV5RWG9"/>
<dbReference type="GO" id="GO:0005737">
    <property type="term" value="C:cytoplasm"/>
    <property type="evidence" value="ECO:0007669"/>
    <property type="project" value="TreeGrafter"/>
</dbReference>
<name>A0AAV5RWG9_MAUHU</name>
<dbReference type="GO" id="GO:0070682">
    <property type="term" value="P:proteasome regulatory particle assembly"/>
    <property type="evidence" value="ECO:0007669"/>
    <property type="project" value="InterPro"/>
</dbReference>
<keyword evidence="1" id="KW-0143">Chaperone</keyword>
<comment type="caution">
    <text evidence="3">The sequence shown here is derived from an EMBL/GenBank/DDBJ whole genome shotgun (WGS) entry which is preliminary data.</text>
</comment>
<evidence type="ECO:0000256" key="1">
    <source>
        <dbReference type="ARBA" id="ARBA00023186"/>
    </source>
</evidence>
<dbReference type="PANTHER" id="PTHR12651">
    <property type="entry name" value="26S PROTEASOME NON-ATPASE REGULATORY SUBUNIT 9"/>
    <property type="match status" value="1"/>
</dbReference>
<gene>
    <name evidence="3" type="ORF">DAKH74_023860</name>
</gene>
<dbReference type="Gene3D" id="2.30.42.10">
    <property type="match status" value="1"/>
</dbReference>
<dbReference type="Gene3D" id="6.10.140.1710">
    <property type="match status" value="1"/>
</dbReference>
<dbReference type="InterPro" id="IPR035269">
    <property type="entry name" value="PSMD9"/>
</dbReference>
<feature type="domain" description="PDZ" evidence="2">
    <location>
        <begin position="114"/>
        <end position="197"/>
    </location>
</feature>
<accession>A0AAV5RWG9</accession>
<dbReference type="InterPro" id="IPR040815">
    <property type="entry name" value="Nas2_N"/>
</dbReference>
<protein>
    <submittedName>
        <fullName evidence="3">Nas2 protein</fullName>
    </submittedName>
</protein>
<dbReference type="PROSITE" id="PS50106">
    <property type="entry name" value="PDZ"/>
    <property type="match status" value="1"/>
</dbReference>
<organism evidence="3 4">
    <name type="scientific">Maudiozyma humilis</name>
    <name type="common">Sour dough yeast</name>
    <name type="synonym">Kazachstania humilis</name>
    <dbReference type="NCBI Taxonomy" id="51915"/>
    <lineage>
        <taxon>Eukaryota</taxon>
        <taxon>Fungi</taxon>
        <taxon>Dikarya</taxon>
        <taxon>Ascomycota</taxon>
        <taxon>Saccharomycotina</taxon>
        <taxon>Saccharomycetes</taxon>
        <taxon>Saccharomycetales</taxon>
        <taxon>Saccharomycetaceae</taxon>
        <taxon>Maudiozyma</taxon>
    </lineage>
</organism>
<dbReference type="Proteomes" id="UP001377567">
    <property type="component" value="Unassembled WGS sequence"/>
</dbReference>
<evidence type="ECO:0000259" key="2">
    <source>
        <dbReference type="PROSITE" id="PS50106"/>
    </source>
</evidence>